<evidence type="ECO:0000313" key="1">
    <source>
        <dbReference type="EMBL" id="KAI4339525.1"/>
    </source>
</evidence>
<gene>
    <name evidence="1" type="ORF">MLD38_024464</name>
</gene>
<organism evidence="1 2">
    <name type="scientific">Melastoma candidum</name>
    <dbReference type="NCBI Taxonomy" id="119954"/>
    <lineage>
        <taxon>Eukaryota</taxon>
        <taxon>Viridiplantae</taxon>
        <taxon>Streptophyta</taxon>
        <taxon>Embryophyta</taxon>
        <taxon>Tracheophyta</taxon>
        <taxon>Spermatophyta</taxon>
        <taxon>Magnoliopsida</taxon>
        <taxon>eudicotyledons</taxon>
        <taxon>Gunneridae</taxon>
        <taxon>Pentapetalae</taxon>
        <taxon>rosids</taxon>
        <taxon>malvids</taxon>
        <taxon>Myrtales</taxon>
        <taxon>Melastomataceae</taxon>
        <taxon>Melastomatoideae</taxon>
        <taxon>Melastomateae</taxon>
        <taxon>Melastoma</taxon>
    </lineage>
</organism>
<reference evidence="2" key="1">
    <citation type="journal article" date="2023" name="Front. Plant Sci.">
        <title>Chromosomal-level genome assembly of Melastoma candidum provides insights into trichome evolution.</title>
        <authorList>
            <person name="Zhong Y."/>
            <person name="Wu W."/>
            <person name="Sun C."/>
            <person name="Zou P."/>
            <person name="Liu Y."/>
            <person name="Dai S."/>
            <person name="Zhou R."/>
        </authorList>
    </citation>
    <scope>NUCLEOTIDE SEQUENCE [LARGE SCALE GENOMIC DNA]</scope>
</reference>
<accession>A0ACB9NTC6</accession>
<dbReference type="EMBL" id="CM042886">
    <property type="protein sequence ID" value="KAI4339525.1"/>
    <property type="molecule type" value="Genomic_DNA"/>
</dbReference>
<evidence type="ECO:0000313" key="2">
    <source>
        <dbReference type="Proteomes" id="UP001057402"/>
    </source>
</evidence>
<keyword evidence="2" id="KW-1185">Reference proteome</keyword>
<comment type="caution">
    <text evidence="1">The sequence shown here is derived from an EMBL/GenBank/DDBJ whole genome shotgun (WGS) entry which is preliminary data.</text>
</comment>
<sequence>MLVAFGGVPLQQLQKSAQLVGASGLWSRLWRKALHKVKSTPWQYFCSCAEAARRSTEVILREGVMPGLLQLTVDGGQRAKELAQHLLMMLRNSPGNWPGNKNLGHKYMERIMEEINADEDANGIKVETTLRMVEEKIAILKHE</sequence>
<proteinExistence type="predicted"/>
<dbReference type="Proteomes" id="UP001057402">
    <property type="component" value="Chromosome 7"/>
</dbReference>
<name>A0ACB9NTC6_9MYRT</name>
<protein>
    <submittedName>
        <fullName evidence="1">Uncharacterized protein</fullName>
    </submittedName>
</protein>